<dbReference type="GO" id="GO:0008270">
    <property type="term" value="F:zinc ion binding"/>
    <property type="evidence" value="ECO:0007669"/>
    <property type="project" value="UniProtKB-KW"/>
</dbReference>
<evidence type="ECO:0000313" key="6">
    <source>
        <dbReference type="Proteomes" id="UP001153954"/>
    </source>
</evidence>
<evidence type="ECO:0000313" key="5">
    <source>
        <dbReference type="EMBL" id="CAH2085725.1"/>
    </source>
</evidence>
<dbReference type="EMBL" id="CAKOGL010000004">
    <property type="protein sequence ID" value="CAH2085725.1"/>
    <property type="molecule type" value="Genomic_DNA"/>
</dbReference>
<dbReference type="InterPro" id="IPR007588">
    <property type="entry name" value="Znf_FLYWCH"/>
</dbReference>
<accession>A0AAU9TJM1</accession>
<gene>
    <name evidence="5" type="ORF">EEDITHA_LOCUS2173</name>
</gene>
<proteinExistence type="predicted"/>
<dbReference type="Gene3D" id="2.20.25.240">
    <property type="match status" value="1"/>
</dbReference>
<keyword evidence="3" id="KW-0862">Zinc</keyword>
<reference evidence="5" key="1">
    <citation type="submission" date="2022-03" db="EMBL/GenBank/DDBJ databases">
        <authorList>
            <person name="Tunstrom K."/>
        </authorList>
    </citation>
    <scope>NUCLEOTIDE SEQUENCE</scope>
</reference>
<keyword evidence="2" id="KW-0863">Zinc-finger</keyword>
<evidence type="ECO:0000259" key="4">
    <source>
        <dbReference type="Pfam" id="PF04500"/>
    </source>
</evidence>
<organism evidence="5 6">
    <name type="scientific">Euphydryas editha</name>
    <name type="common">Edith's checkerspot</name>
    <dbReference type="NCBI Taxonomy" id="104508"/>
    <lineage>
        <taxon>Eukaryota</taxon>
        <taxon>Metazoa</taxon>
        <taxon>Ecdysozoa</taxon>
        <taxon>Arthropoda</taxon>
        <taxon>Hexapoda</taxon>
        <taxon>Insecta</taxon>
        <taxon>Pterygota</taxon>
        <taxon>Neoptera</taxon>
        <taxon>Endopterygota</taxon>
        <taxon>Lepidoptera</taxon>
        <taxon>Glossata</taxon>
        <taxon>Ditrysia</taxon>
        <taxon>Papilionoidea</taxon>
        <taxon>Nymphalidae</taxon>
        <taxon>Nymphalinae</taxon>
        <taxon>Euphydryas</taxon>
    </lineage>
</organism>
<dbReference type="Pfam" id="PF04500">
    <property type="entry name" value="FLYWCH"/>
    <property type="match status" value="1"/>
</dbReference>
<evidence type="ECO:0000256" key="3">
    <source>
        <dbReference type="ARBA" id="ARBA00022833"/>
    </source>
</evidence>
<evidence type="ECO:0000256" key="1">
    <source>
        <dbReference type="ARBA" id="ARBA00022723"/>
    </source>
</evidence>
<protein>
    <recommendedName>
        <fullName evidence="4">FLYWCH-type domain-containing protein</fullName>
    </recommendedName>
</protein>
<sequence>MKPEFIKSKKGNQLIFMAGYKYYTKKIRKTGDAVRKRWQCSTNSARGCKASITTIDDVIVSLNICHNHEPIPKKTGIKIKKKYL</sequence>
<comment type="caution">
    <text evidence="5">The sequence shown here is derived from an EMBL/GenBank/DDBJ whole genome shotgun (WGS) entry which is preliminary data.</text>
</comment>
<name>A0AAU9TJM1_EUPED</name>
<keyword evidence="1" id="KW-0479">Metal-binding</keyword>
<dbReference type="Proteomes" id="UP001153954">
    <property type="component" value="Unassembled WGS sequence"/>
</dbReference>
<feature type="domain" description="FLYWCH-type" evidence="4">
    <location>
        <begin position="5"/>
        <end position="68"/>
    </location>
</feature>
<dbReference type="AlphaFoldDB" id="A0AAU9TJM1"/>
<keyword evidence="6" id="KW-1185">Reference proteome</keyword>
<evidence type="ECO:0000256" key="2">
    <source>
        <dbReference type="ARBA" id="ARBA00022771"/>
    </source>
</evidence>